<dbReference type="InterPro" id="IPR036291">
    <property type="entry name" value="NAD(P)-bd_dom_sf"/>
</dbReference>
<evidence type="ECO:0000313" key="3">
    <source>
        <dbReference type="EMBL" id="CAB4575167.1"/>
    </source>
</evidence>
<dbReference type="InterPro" id="IPR013549">
    <property type="entry name" value="DUF1731"/>
</dbReference>
<dbReference type="AlphaFoldDB" id="A0A6J6EGE5"/>
<proteinExistence type="predicted"/>
<dbReference type="Pfam" id="PF08338">
    <property type="entry name" value="DUF1731"/>
    <property type="match status" value="1"/>
</dbReference>
<feature type="domain" description="DUF1731" evidence="2">
    <location>
        <begin position="258"/>
        <end position="303"/>
    </location>
</feature>
<dbReference type="InterPro" id="IPR010099">
    <property type="entry name" value="SDR39U1"/>
</dbReference>
<dbReference type="PANTHER" id="PTHR11092:SF0">
    <property type="entry name" value="EPIMERASE FAMILY PROTEIN SDR39U1"/>
    <property type="match status" value="1"/>
</dbReference>
<sequence length="309" mass="33175">MLADLPSDAEPRRILLAGASGMIGVPLRRSLVEAGHVVHTLVRRPPQGPSEHQWDPDTGTIDSGIIDHIDVVINLSGASIGKIPWTTRHKELIMSSRVNATRTLATAIAQAENSPSLLVSGSAVGFYGDRGNEELTEFSPRGPGFLADVVEAWETEAQAASSKTTRVCFARTGLVVGRGGALAPLALQTRLGVGGNIGPGTQWWPWISLHDEVRALSYLVTHDTDQTIFNLVGPTPATATDMTTELARALRRPHMLGLPTFAIKALMGEAGEELLLSSQRVIGQRLDIIGFRFDDLTIADAVARMLGRR</sequence>
<dbReference type="EMBL" id="CAEZTM010000046">
    <property type="protein sequence ID" value="CAB4575167.1"/>
    <property type="molecule type" value="Genomic_DNA"/>
</dbReference>
<dbReference type="PANTHER" id="PTHR11092">
    <property type="entry name" value="SUGAR NUCLEOTIDE EPIMERASE RELATED"/>
    <property type="match status" value="1"/>
</dbReference>
<protein>
    <submittedName>
        <fullName evidence="3">Unannotated protein</fullName>
    </submittedName>
</protein>
<gene>
    <name evidence="3" type="ORF">UFOPK1684_00995</name>
</gene>
<evidence type="ECO:0000259" key="1">
    <source>
        <dbReference type="Pfam" id="PF01370"/>
    </source>
</evidence>
<dbReference type="Pfam" id="PF01370">
    <property type="entry name" value="Epimerase"/>
    <property type="match status" value="1"/>
</dbReference>
<dbReference type="Gene3D" id="3.40.50.720">
    <property type="entry name" value="NAD(P)-binding Rossmann-like Domain"/>
    <property type="match status" value="1"/>
</dbReference>
<organism evidence="3">
    <name type="scientific">freshwater metagenome</name>
    <dbReference type="NCBI Taxonomy" id="449393"/>
    <lineage>
        <taxon>unclassified sequences</taxon>
        <taxon>metagenomes</taxon>
        <taxon>ecological metagenomes</taxon>
    </lineage>
</organism>
<dbReference type="InterPro" id="IPR001509">
    <property type="entry name" value="Epimerase_deHydtase"/>
</dbReference>
<accession>A0A6J6EGE5</accession>
<name>A0A6J6EGE5_9ZZZZ</name>
<feature type="domain" description="NAD-dependent epimerase/dehydratase" evidence="1">
    <location>
        <begin position="14"/>
        <end position="230"/>
    </location>
</feature>
<dbReference type="NCBIfam" id="TIGR01777">
    <property type="entry name" value="yfcH"/>
    <property type="match status" value="1"/>
</dbReference>
<reference evidence="3" key="1">
    <citation type="submission" date="2020-05" db="EMBL/GenBank/DDBJ databases">
        <authorList>
            <person name="Chiriac C."/>
            <person name="Salcher M."/>
            <person name="Ghai R."/>
            <person name="Kavagutti S V."/>
        </authorList>
    </citation>
    <scope>NUCLEOTIDE SEQUENCE</scope>
</reference>
<dbReference type="SUPFAM" id="SSF51735">
    <property type="entry name" value="NAD(P)-binding Rossmann-fold domains"/>
    <property type="match status" value="1"/>
</dbReference>
<evidence type="ECO:0000259" key="2">
    <source>
        <dbReference type="Pfam" id="PF08338"/>
    </source>
</evidence>